<keyword evidence="7" id="KW-1185">Reference proteome</keyword>
<dbReference type="EMBL" id="JAGFBR010000016">
    <property type="protein sequence ID" value="KAH0453005.1"/>
    <property type="molecule type" value="Genomic_DNA"/>
</dbReference>
<evidence type="ECO:0000313" key="7">
    <source>
        <dbReference type="Proteomes" id="UP000775213"/>
    </source>
</evidence>
<evidence type="ECO:0000256" key="1">
    <source>
        <dbReference type="ARBA" id="ARBA00004606"/>
    </source>
</evidence>
<protein>
    <submittedName>
        <fullName evidence="6">Uncharacterized protein</fullName>
    </submittedName>
</protein>
<comment type="caution">
    <text evidence="6">The sequence shown here is derived from an EMBL/GenBank/DDBJ whole genome shotgun (WGS) entry which is preliminary data.</text>
</comment>
<evidence type="ECO:0000256" key="2">
    <source>
        <dbReference type="ARBA" id="ARBA00022676"/>
    </source>
</evidence>
<dbReference type="InterPro" id="IPR044174">
    <property type="entry name" value="BC10-like"/>
</dbReference>
<dbReference type="Proteomes" id="UP000775213">
    <property type="component" value="Unassembled WGS sequence"/>
</dbReference>
<dbReference type="GO" id="GO:0016020">
    <property type="term" value="C:membrane"/>
    <property type="evidence" value="ECO:0007669"/>
    <property type="project" value="UniProtKB-SubCell"/>
</dbReference>
<organism evidence="6 7">
    <name type="scientific">Dendrobium chrysotoxum</name>
    <name type="common">Orchid</name>
    <dbReference type="NCBI Taxonomy" id="161865"/>
    <lineage>
        <taxon>Eukaryota</taxon>
        <taxon>Viridiplantae</taxon>
        <taxon>Streptophyta</taxon>
        <taxon>Embryophyta</taxon>
        <taxon>Tracheophyta</taxon>
        <taxon>Spermatophyta</taxon>
        <taxon>Magnoliopsida</taxon>
        <taxon>Liliopsida</taxon>
        <taxon>Asparagales</taxon>
        <taxon>Orchidaceae</taxon>
        <taxon>Epidendroideae</taxon>
        <taxon>Malaxideae</taxon>
        <taxon>Dendrobiinae</taxon>
        <taxon>Dendrobium</taxon>
    </lineage>
</organism>
<keyword evidence="5" id="KW-0325">Glycoprotein</keyword>
<evidence type="ECO:0000313" key="6">
    <source>
        <dbReference type="EMBL" id="KAH0453005.1"/>
    </source>
</evidence>
<dbReference type="PANTHER" id="PTHR31042:SF150">
    <property type="entry name" value="OS06G0661900 PROTEIN"/>
    <property type="match status" value="1"/>
</dbReference>
<evidence type="ECO:0000256" key="3">
    <source>
        <dbReference type="ARBA" id="ARBA00022679"/>
    </source>
</evidence>
<dbReference type="InterPro" id="IPR003406">
    <property type="entry name" value="Glyco_trans_14"/>
</dbReference>
<evidence type="ECO:0000256" key="4">
    <source>
        <dbReference type="ARBA" id="ARBA00023136"/>
    </source>
</evidence>
<dbReference type="AlphaFoldDB" id="A0AAV7GB74"/>
<keyword evidence="2" id="KW-0328">Glycosyltransferase</keyword>
<gene>
    <name evidence="6" type="ORF">IEQ34_017329</name>
</gene>
<dbReference type="GO" id="GO:0016757">
    <property type="term" value="F:glycosyltransferase activity"/>
    <property type="evidence" value="ECO:0007669"/>
    <property type="project" value="UniProtKB-KW"/>
</dbReference>
<proteinExistence type="predicted"/>
<accession>A0AAV7GB74</accession>
<keyword evidence="3" id="KW-0808">Transferase</keyword>
<keyword evidence="4" id="KW-0472">Membrane</keyword>
<comment type="subcellular location">
    <subcellularLocation>
        <location evidence="1">Membrane</location>
        <topology evidence="1">Single-pass type II membrane protein</topology>
    </subcellularLocation>
</comment>
<dbReference type="PANTHER" id="PTHR31042">
    <property type="entry name" value="CORE-2/I-BRANCHING BETA-1,6-N-ACETYLGLUCOSAMINYLTRANSFERASE FAMILY PROTEIN-RELATED"/>
    <property type="match status" value="1"/>
</dbReference>
<name>A0AAV7GB74_DENCH</name>
<evidence type="ECO:0000256" key="5">
    <source>
        <dbReference type="ARBA" id="ARBA00023180"/>
    </source>
</evidence>
<dbReference type="Pfam" id="PF02485">
    <property type="entry name" value="Branch"/>
    <property type="match status" value="1"/>
</dbReference>
<reference evidence="6 7" key="1">
    <citation type="journal article" date="2021" name="Hortic Res">
        <title>Chromosome-scale assembly of the Dendrobium chrysotoxum genome enhances the understanding of orchid evolution.</title>
        <authorList>
            <person name="Zhang Y."/>
            <person name="Zhang G.Q."/>
            <person name="Zhang D."/>
            <person name="Liu X.D."/>
            <person name="Xu X.Y."/>
            <person name="Sun W.H."/>
            <person name="Yu X."/>
            <person name="Zhu X."/>
            <person name="Wang Z.W."/>
            <person name="Zhao X."/>
            <person name="Zhong W.Y."/>
            <person name="Chen H."/>
            <person name="Yin W.L."/>
            <person name="Huang T."/>
            <person name="Niu S.C."/>
            <person name="Liu Z.J."/>
        </authorList>
    </citation>
    <scope>NUCLEOTIDE SEQUENCE [LARGE SCALE GENOMIC DNA]</scope>
    <source>
        <strain evidence="6">Lindl</strain>
    </source>
</reference>
<sequence length="298" mass="35082">MRVNTLFMYMRREKNQYTSAPFSLDVTFIVQRYANLIFFQATIEVCFATCGKRFGRDKPIKHATYMQVVWGKISMVDAEKRLLANALQDIDNQQFVLLSDSCIPLHSFDYVYNYLMLTNVSFIDCFEDPGPLGTGRYSTHMMPEVEENSFRKGAQWFSVKRQHALLILADNLYYTKFKLYCKPGMEGRNCYADEHYLPTLFYMIDPAGIANWSVTHVDWSEGKWHPKAYQAKDVTYELLKNITSIDENYHVTSDEKKVEQIKPCLWNGERRPCYLFARKFYPETLKKLLHLFPIYTEL</sequence>